<dbReference type="Gene3D" id="3.40.50.1110">
    <property type="entry name" value="SGNH hydrolase"/>
    <property type="match status" value="1"/>
</dbReference>
<proteinExistence type="predicted"/>
<protein>
    <recommendedName>
        <fullName evidence="1">SGNH hydrolase-type esterase domain-containing protein</fullName>
    </recommendedName>
</protein>
<dbReference type="PANTHER" id="PTHR43784">
    <property type="entry name" value="GDSL-LIKE LIPASE/ACYLHYDROLASE, PUTATIVE (AFU_ORTHOLOGUE AFUA_2G00820)-RELATED"/>
    <property type="match status" value="1"/>
</dbReference>
<gene>
    <name evidence="2" type="ORF">GCM10008013_04880</name>
</gene>
<dbReference type="PANTHER" id="PTHR43784:SF2">
    <property type="entry name" value="GDSL-LIKE LIPASE_ACYLHYDROLASE, PUTATIVE (AFU_ORTHOLOGUE AFUA_2G00820)-RELATED"/>
    <property type="match status" value="1"/>
</dbReference>
<evidence type="ECO:0000313" key="3">
    <source>
        <dbReference type="Proteomes" id="UP000659344"/>
    </source>
</evidence>
<organism evidence="2 3">
    <name type="scientific">Paenibacillus segetis</name>
    <dbReference type="NCBI Taxonomy" id="1325360"/>
    <lineage>
        <taxon>Bacteria</taxon>
        <taxon>Bacillati</taxon>
        <taxon>Bacillota</taxon>
        <taxon>Bacilli</taxon>
        <taxon>Bacillales</taxon>
        <taxon>Paenibacillaceae</taxon>
        <taxon>Paenibacillus</taxon>
    </lineage>
</organism>
<dbReference type="CDD" id="cd00229">
    <property type="entry name" value="SGNH_hydrolase"/>
    <property type="match status" value="1"/>
</dbReference>
<dbReference type="InterPro" id="IPR036514">
    <property type="entry name" value="SGNH_hydro_sf"/>
</dbReference>
<dbReference type="RefSeq" id="WP_229753231.1">
    <property type="nucleotide sequence ID" value="NZ_BMFT01000001.1"/>
</dbReference>
<evidence type="ECO:0000313" key="2">
    <source>
        <dbReference type="EMBL" id="GGH12448.1"/>
    </source>
</evidence>
<comment type="caution">
    <text evidence="2">The sequence shown here is derived from an EMBL/GenBank/DDBJ whole genome shotgun (WGS) entry which is preliminary data.</text>
</comment>
<dbReference type="EMBL" id="BMFT01000001">
    <property type="protein sequence ID" value="GGH12448.1"/>
    <property type="molecule type" value="Genomic_DNA"/>
</dbReference>
<sequence length="399" mass="44222">MDINGAISGRGQNNELIMRGDYTSATVVSTTTNYIMNKDGAFTHTYRTYIKLRENGPLNLKFWHSNAIDSTWDMGEIARGSQLGGEWLIEAAFVADGGKTPSGDVVEGSQIPVTFAGHDTKRVTPGEKFWSDEVCIHLPEGHYLSFTWTISTSSPEMTVPYNVEQMLVTAYDAPGNVAHQESAVSFTESDNLLVLPSYIGYKKDVAEHIVFLGDSITQGVRTTKDAYEYWVARIAEEMGTNVGVWNIGSGWGRAYDTASDGSWLFKAKQGNKVIITLGVNDIDIGKRSAEQLLTDLTTIVSKIKEQNPKAEIIMFTVPTFNFRDEQEDVWRKVNQTILTNPPEGVGQVFDVANVLSQAAPNDNLLKPEYMSSEYDPHPNGVAGKAICEAFMSWYLRESR</sequence>
<keyword evidence="3" id="KW-1185">Reference proteome</keyword>
<dbReference type="Pfam" id="PF13472">
    <property type="entry name" value="Lipase_GDSL_2"/>
    <property type="match status" value="1"/>
</dbReference>
<feature type="domain" description="SGNH hydrolase-type esterase" evidence="1">
    <location>
        <begin position="211"/>
        <end position="379"/>
    </location>
</feature>
<reference evidence="3" key="1">
    <citation type="journal article" date="2019" name="Int. J. Syst. Evol. Microbiol.">
        <title>The Global Catalogue of Microorganisms (GCM) 10K type strain sequencing project: providing services to taxonomists for standard genome sequencing and annotation.</title>
        <authorList>
            <consortium name="The Broad Institute Genomics Platform"/>
            <consortium name="The Broad Institute Genome Sequencing Center for Infectious Disease"/>
            <person name="Wu L."/>
            <person name="Ma J."/>
        </authorList>
    </citation>
    <scope>NUCLEOTIDE SEQUENCE [LARGE SCALE GENOMIC DNA]</scope>
    <source>
        <strain evidence="3">CGMCC 1.12769</strain>
    </source>
</reference>
<evidence type="ECO:0000259" key="1">
    <source>
        <dbReference type="Pfam" id="PF13472"/>
    </source>
</evidence>
<dbReference type="InterPro" id="IPR053140">
    <property type="entry name" value="GDSL_Rv0518-like"/>
</dbReference>
<dbReference type="SUPFAM" id="SSF52266">
    <property type="entry name" value="SGNH hydrolase"/>
    <property type="match status" value="1"/>
</dbReference>
<dbReference type="InterPro" id="IPR013830">
    <property type="entry name" value="SGNH_hydro"/>
</dbReference>
<name>A0ABQ1Y4X2_9BACL</name>
<accession>A0ABQ1Y4X2</accession>
<dbReference type="Proteomes" id="UP000659344">
    <property type="component" value="Unassembled WGS sequence"/>
</dbReference>